<feature type="domain" description="Polyphosphate kinase-2-related" evidence="2">
    <location>
        <begin position="104"/>
        <end position="329"/>
    </location>
</feature>
<protein>
    <submittedName>
        <fullName evidence="3">PPK2 family polyphosphate:nucleotide phosphotransferase</fullName>
    </submittedName>
</protein>
<keyword evidence="3" id="KW-0808">Transferase</keyword>
<feature type="compositionally biased region" description="Basic and acidic residues" evidence="1">
    <location>
        <begin position="10"/>
        <end position="51"/>
    </location>
</feature>
<feature type="region of interest" description="Disordered" evidence="1">
    <location>
        <begin position="1"/>
        <end position="80"/>
    </location>
</feature>
<dbReference type="InterPro" id="IPR027417">
    <property type="entry name" value="P-loop_NTPase"/>
</dbReference>
<dbReference type="Pfam" id="PF03976">
    <property type="entry name" value="PPK2"/>
    <property type="match status" value="1"/>
</dbReference>
<dbReference type="PANTHER" id="PTHR34383:SF3">
    <property type="entry name" value="POLYPHOSPHATE:AMP PHOSPHOTRANSFERASE"/>
    <property type="match status" value="1"/>
</dbReference>
<organism evidence="3 4">
    <name type="scientific">Marihabitans asiaticum</name>
    <dbReference type="NCBI Taxonomy" id="415218"/>
    <lineage>
        <taxon>Bacteria</taxon>
        <taxon>Bacillati</taxon>
        <taxon>Actinomycetota</taxon>
        <taxon>Actinomycetes</taxon>
        <taxon>Micrococcales</taxon>
        <taxon>Intrasporangiaceae</taxon>
        <taxon>Marihabitans</taxon>
    </lineage>
</organism>
<accession>A0A560W6S5</accession>
<dbReference type="NCBIfam" id="TIGR03709">
    <property type="entry name" value="PPK2_rel_1"/>
    <property type="match status" value="1"/>
</dbReference>
<keyword evidence="4" id="KW-1185">Reference proteome</keyword>
<proteinExistence type="predicted"/>
<evidence type="ECO:0000313" key="4">
    <source>
        <dbReference type="Proteomes" id="UP000315628"/>
    </source>
</evidence>
<sequence>MAKKSKKTKTAQDKPEVKAAKQSKDAKSSKAPKDAKTKDSKTKVSKSDAGKSKPSSAAEASTVKGAKGATKRSVSGGWSEALLAKPGTDLASIDTRSTPNWEDSKSEGKDELAALADHVSDLQERLYAEATAGGQRSVLLVIQGMDTAGKGGIMRHVIGAMDPQGVAMTAFKAPTAEEKSHPFLWRIRKALPEPGEIGVFDRSHYEDVLIVRVHDLVPRAQWARRYNQINTFERGLVEKGTTVIKVMLHLSADEQRERLAERLDREDKYWKFNPQDVDERQHWDEYREAYQAVIDRCSTDDAPWFVVPADRKWYARLAVMNLVKEHLEKLDLTWPEADFDIEEQKQRLADS</sequence>
<name>A0A560W6S5_9MICO</name>
<dbReference type="OrthoDB" id="9775224at2"/>
<evidence type="ECO:0000256" key="1">
    <source>
        <dbReference type="SAM" id="MobiDB-lite"/>
    </source>
</evidence>
<dbReference type="PANTHER" id="PTHR34383">
    <property type="entry name" value="POLYPHOSPHATE:AMP PHOSPHOTRANSFERASE-RELATED"/>
    <property type="match status" value="1"/>
</dbReference>
<dbReference type="InterPro" id="IPR022488">
    <property type="entry name" value="PPK2-related"/>
</dbReference>
<evidence type="ECO:0000313" key="3">
    <source>
        <dbReference type="EMBL" id="TWD13321.1"/>
    </source>
</evidence>
<gene>
    <name evidence="3" type="ORF">FB557_2719</name>
</gene>
<dbReference type="GO" id="GO:0006797">
    <property type="term" value="P:polyphosphate metabolic process"/>
    <property type="evidence" value="ECO:0007669"/>
    <property type="project" value="InterPro"/>
</dbReference>
<comment type="caution">
    <text evidence="3">The sequence shown here is derived from an EMBL/GenBank/DDBJ whole genome shotgun (WGS) entry which is preliminary data.</text>
</comment>
<dbReference type="RefSeq" id="WP_144858130.1">
    <property type="nucleotide sequence ID" value="NZ_BAAAYT010000002.1"/>
</dbReference>
<reference evidence="3 4" key="1">
    <citation type="submission" date="2019-06" db="EMBL/GenBank/DDBJ databases">
        <title>Sequencing the genomes of 1000 actinobacteria strains.</title>
        <authorList>
            <person name="Klenk H.-P."/>
        </authorList>
    </citation>
    <scope>NUCLEOTIDE SEQUENCE [LARGE SCALE GENOMIC DNA]</scope>
    <source>
        <strain evidence="3 4">DSM 18935</strain>
    </source>
</reference>
<dbReference type="EMBL" id="VIUW01000005">
    <property type="protein sequence ID" value="TWD13321.1"/>
    <property type="molecule type" value="Genomic_DNA"/>
</dbReference>
<dbReference type="InterPro" id="IPR022300">
    <property type="entry name" value="PPK2-rel_1"/>
</dbReference>
<dbReference type="AlphaFoldDB" id="A0A560W6S5"/>
<dbReference type="Gene3D" id="3.40.50.300">
    <property type="entry name" value="P-loop containing nucleotide triphosphate hydrolases"/>
    <property type="match status" value="1"/>
</dbReference>
<dbReference type="SUPFAM" id="SSF52540">
    <property type="entry name" value="P-loop containing nucleoside triphosphate hydrolases"/>
    <property type="match status" value="1"/>
</dbReference>
<evidence type="ECO:0000259" key="2">
    <source>
        <dbReference type="Pfam" id="PF03976"/>
    </source>
</evidence>
<dbReference type="GO" id="GO:0008976">
    <property type="term" value="F:polyphosphate kinase activity"/>
    <property type="evidence" value="ECO:0007669"/>
    <property type="project" value="InterPro"/>
</dbReference>
<dbReference type="Proteomes" id="UP000315628">
    <property type="component" value="Unassembled WGS sequence"/>
</dbReference>